<evidence type="ECO:0000313" key="7">
    <source>
        <dbReference type="Proteomes" id="UP000035088"/>
    </source>
</evidence>
<dbReference type="Pfam" id="PF00440">
    <property type="entry name" value="TetR_N"/>
    <property type="match status" value="1"/>
</dbReference>
<dbReference type="InterPro" id="IPR036271">
    <property type="entry name" value="Tet_transcr_reg_TetR-rel_C_sf"/>
</dbReference>
<sequence length="215" mass="23181">MALLEEHDSAEAVSIRAVANAVGVSSPAIYLHFADKDALLDAVCGQYFDRLDEALALAEDDQTHPLDRVRALGRTYVQFALDHRAVYQFAFGHTGSDGTPMVDEALRTAAFNRLAGTVRELVDIGWVAEASSGVDEDAHTLQVALELWTVVHGVASLMIAKPDLPWGDDLEVAESVMRSGCLGRALLPVVGERATGAEVERFVDDVRSADGHRAK</sequence>
<evidence type="ECO:0000256" key="2">
    <source>
        <dbReference type="ARBA" id="ARBA00023125"/>
    </source>
</evidence>
<organism evidence="6 7">
    <name type="scientific">Gordonia araii NBRC 100433</name>
    <dbReference type="NCBI Taxonomy" id="1073574"/>
    <lineage>
        <taxon>Bacteria</taxon>
        <taxon>Bacillati</taxon>
        <taxon>Actinomycetota</taxon>
        <taxon>Actinomycetes</taxon>
        <taxon>Mycobacteriales</taxon>
        <taxon>Gordoniaceae</taxon>
        <taxon>Gordonia</taxon>
    </lineage>
</organism>
<evidence type="ECO:0000259" key="5">
    <source>
        <dbReference type="PROSITE" id="PS50977"/>
    </source>
</evidence>
<gene>
    <name evidence="6" type="ORF">GOARA_021_00710</name>
</gene>
<dbReference type="GO" id="GO:0000976">
    <property type="term" value="F:transcription cis-regulatory region binding"/>
    <property type="evidence" value="ECO:0007669"/>
    <property type="project" value="TreeGrafter"/>
</dbReference>
<accession>G7GZ09</accession>
<dbReference type="InterPro" id="IPR025996">
    <property type="entry name" value="MT1864/Rv1816-like_C"/>
</dbReference>
<evidence type="ECO:0000256" key="3">
    <source>
        <dbReference type="ARBA" id="ARBA00023163"/>
    </source>
</evidence>
<dbReference type="Gene3D" id="1.10.357.10">
    <property type="entry name" value="Tetracycline Repressor, domain 2"/>
    <property type="match status" value="1"/>
</dbReference>
<dbReference type="SUPFAM" id="SSF48498">
    <property type="entry name" value="Tetracyclin repressor-like, C-terminal domain"/>
    <property type="match status" value="1"/>
</dbReference>
<dbReference type="PANTHER" id="PTHR30055:SF220">
    <property type="entry name" value="TETR-FAMILY REGULATORY PROTEIN"/>
    <property type="match status" value="1"/>
</dbReference>
<feature type="DNA-binding region" description="H-T-H motif" evidence="4">
    <location>
        <begin position="14"/>
        <end position="33"/>
    </location>
</feature>
<dbReference type="InterPro" id="IPR001647">
    <property type="entry name" value="HTH_TetR"/>
</dbReference>
<keyword evidence="7" id="KW-1185">Reference proteome</keyword>
<evidence type="ECO:0000256" key="4">
    <source>
        <dbReference type="PROSITE-ProRule" id="PRU00335"/>
    </source>
</evidence>
<dbReference type="PROSITE" id="PS50977">
    <property type="entry name" value="HTH_TETR_2"/>
    <property type="match status" value="1"/>
</dbReference>
<reference evidence="6 7" key="1">
    <citation type="submission" date="2011-11" db="EMBL/GenBank/DDBJ databases">
        <title>Whole genome shotgun sequence of Gordonia araii NBRC 100433.</title>
        <authorList>
            <person name="Yoshida Y."/>
            <person name="Hosoyama A."/>
            <person name="Tsuchikane K."/>
            <person name="Katsumata H."/>
            <person name="Yamazaki S."/>
            <person name="Fujita N."/>
        </authorList>
    </citation>
    <scope>NUCLEOTIDE SEQUENCE [LARGE SCALE GENOMIC DNA]</scope>
    <source>
        <strain evidence="6 7">NBRC 100433</strain>
    </source>
</reference>
<proteinExistence type="predicted"/>
<dbReference type="Proteomes" id="UP000035088">
    <property type="component" value="Unassembled WGS sequence"/>
</dbReference>
<feature type="domain" description="HTH tetR-type" evidence="5">
    <location>
        <begin position="1"/>
        <end position="51"/>
    </location>
</feature>
<comment type="caution">
    <text evidence="6">The sequence shown here is derived from an EMBL/GenBank/DDBJ whole genome shotgun (WGS) entry which is preliminary data.</text>
</comment>
<dbReference type="SUPFAM" id="SSF46689">
    <property type="entry name" value="Homeodomain-like"/>
    <property type="match status" value="1"/>
</dbReference>
<dbReference type="Pfam" id="PF13305">
    <property type="entry name" value="TetR_C_33"/>
    <property type="match status" value="1"/>
</dbReference>
<dbReference type="PANTHER" id="PTHR30055">
    <property type="entry name" value="HTH-TYPE TRANSCRIPTIONAL REGULATOR RUTR"/>
    <property type="match status" value="1"/>
</dbReference>
<dbReference type="STRING" id="1073574.GOARA_021_00710"/>
<dbReference type="RefSeq" id="WP_007320911.1">
    <property type="nucleotide sequence ID" value="NZ_BAEE01000021.1"/>
</dbReference>
<protein>
    <submittedName>
        <fullName evidence="6">Putative TetR family transcriptional regulator</fullName>
    </submittedName>
</protein>
<keyword evidence="2 4" id="KW-0238">DNA-binding</keyword>
<evidence type="ECO:0000256" key="1">
    <source>
        <dbReference type="ARBA" id="ARBA00023015"/>
    </source>
</evidence>
<name>G7GZ09_9ACTN</name>
<evidence type="ECO:0000313" key="6">
    <source>
        <dbReference type="EMBL" id="GAB08834.1"/>
    </source>
</evidence>
<dbReference type="EMBL" id="BAEE01000021">
    <property type="protein sequence ID" value="GAB08834.1"/>
    <property type="molecule type" value="Genomic_DNA"/>
</dbReference>
<dbReference type="InterPro" id="IPR009057">
    <property type="entry name" value="Homeodomain-like_sf"/>
</dbReference>
<dbReference type="AlphaFoldDB" id="G7GZ09"/>
<dbReference type="GO" id="GO:0003700">
    <property type="term" value="F:DNA-binding transcription factor activity"/>
    <property type="evidence" value="ECO:0007669"/>
    <property type="project" value="TreeGrafter"/>
</dbReference>
<keyword evidence="1" id="KW-0805">Transcription regulation</keyword>
<dbReference type="InterPro" id="IPR050109">
    <property type="entry name" value="HTH-type_TetR-like_transc_reg"/>
</dbReference>
<keyword evidence="3" id="KW-0804">Transcription</keyword>